<name>M4T2C2_9TRYP</name>
<evidence type="ECO:0000256" key="1">
    <source>
        <dbReference type="ARBA" id="ARBA00002523"/>
    </source>
</evidence>
<evidence type="ECO:0000256" key="9">
    <source>
        <dbReference type="SAM" id="MobiDB-lite"/>
    </source>
</evidence>
<feature type="domain" description="Trypanosome variant surface glycoprotein B-type N-terminal" evidence="11">
    <location>
        <begin position="19"/>
        <end position="414"/>
    </location>
</feature>
<keyword evidence="7" id="KW-0325">Glycoprotein</keyword>
<evidence type="ECO:0000256" key="3">
    <source>
        <dbReference type="ARBA" id="ARBA00022475"/>
    </source>
</evidence>
<evidence type="ECO:0000259" key="11">
    <source>
        <dbReference type="Pfam" id="PF13206"/>
    </source>
</evidence>
<sequence>MFLQLAISLIIAKSFVHCANKNAKEFRDMCALYVLLKQTVPEPTLATGGDGEGRRTAMQAIQAVFTDVMEINLTVAEDTVINILADDKTFPTVAEAKGTKGDKEYFHDIKEEQFKCMREANKRLSSNNKASEKFKTTYRLPISPQRKNKLRPVFYHLVTEALRTYDTVQQAYITIQQHRRQLRKAALTALFGKKFADSKTANSDLQAVADEPATGDDFPWGASAARDATCTTATADQDKAGGALATDMVCLCTSGSGSGEDLCATTGISKAGNVHTSGVNAKALQLWQEMTKLCDKLPEAQAPTISPGRLAAAATAITANFGTNYFVATGMPTGTTNKPESQRKILGAHVIANSNPPSCTGASLGAFGAAQKGVCIEYAGLVETSKGIVWLTQTSEASKQLNDIAQAFADAQRSISAAESIRNKMQTMLLTSTAPEETVKQMKEAGTGQDTLERQNKCKMLPIKQRKDARLSTATSTTKKRNANPNQDRKYSSRNNRRRNIRKKRSAQISLLNRNAKLQWVRSQQKEINSMDGLILLMLLERFPSRSAALPVSSSKRKPL</sequence>
<feature type="signal peptide" evidence="10">
    <location>
        <begin position="1"/>
        <end position="18"/>
    </location>
</feature>
<evidence type="ECO:0000256" key="10">
    <source>
        <dbReference type="SAM" id="SignalP"/>
    </source>
</evidence>
<evidence type="ECO:0000256" key="2">
    <source>
        <dbReference type="ARBA" id="ARBA00004609"/>
    </source>
</evidence>
<evidence type="ECO:0000256" key="7">
    <source>
        <dbReference type="ARBA" id="ARBA00023180"/>
    </source>
</evidence>
<dbReference type="AlphaFoldDB" id="M4T2C2"/>
<reference evidence="12" key="2">
    <citation type="journal article" date="2014" name="Mol. Biochem. Parasitol.">
        <title>Capturing the variant surface glycoprotein repertoire (the VSGnome) of Trypanosoma brucei Lister 427.</title>
        <authorList>
            <person name="Cross G.A."/>
            <person name="Kim H.S."/>
            <person name="Wickstead B."/>
        </authorList>
    </citation>
    <scope>NUCLEOTIDE SEQUENCE</scope>
    <source>
        <strain evidence="12">Lister 427</strain>
    </source>
</reference>
<keyword evidence="3" id="KW-1003">Cell membrane</keyword>
<comment type="subcellular location">
    <subcellularLocation>
        <location evidence="2">Cell membrane</location>
        <topology evidence="2">Lipid-anchor</topology>
        <topology evidence="2">GPI-anchor</topology>
    </subcellularLocation>
</comment>
<evidence type="ECO:0000313" key="12">
    <source>
        <dbReference type="EMBL" id="AGH61237.1"/>
    </source>
</evidence>
<proteinExistence type="predicted"/>
<organism evidence="12">
    <name type="scientific">Trypanosoma brucei</name>
    <dbReference type="NCBI Taxonomy" id="5691"/>
    <lineage>
        <taxon>Eukaryota</taxon>
        <taxon>Discoba</taxon>
        <taxon>Euglenozoa</taxon>
        <taxon>Kinetoplastea</taxon>
        <taxon>Metakinetoplastina</taxon>
        <taxon>Trypanosomatida</taxon>
        <taxon>Trypanosomatidae</taxon>
        <taxon>Trypanosoma</taxon>
    </lineage>
</organism>
<dbReference type="GO" id="GO:0005886">
    <property type="term" value="C:plasma membrane"/>
    <property type="evidence" value="ECO:0007669"/>
    <property type="project" value="UniProtKB-SubCell"/>
</dbReference>
<protein>
    <submittedName>
        <fullName evidence="12">Variant surface glycoprotein 783</fullName>
    </submittedName>
</protein>
<dbReference type="GO" id="GO:0098552">
    <property type="term" value="C:side of membrane"/>
    <property type="evidence" value="ECO:0007669"/>
    <property type="project" value="UniProtKB-KW"/>
</dbReference>
<dbReference type="EMBL" id="KC613806">
    <property type="protein sequence ID" value="AGH61237.1"/>
    <property type="molecule type" value="Genomic_DNA"/>
</dbReference>
<evidence type="ECO:0000256" key="6">
    <source>
        <dbReference type="ARBA" id="ARBA00023136"/>
    </source>
</evidence>
<dbReference type="Pfam" id="PF13206">
    <property type="entry name" value="VSG_B"/>
    <property type="match status" value="1"/>
</dbReference>
<evidence type="ECO:0000256" key="8">
    <source>
        <dbReference type="ARBA" id="ARBA00023288"/>
    </source>
</evidence>
<accession>M4T2C2</accession>
<comment type="function">
    <text evidence="1">VSG forms a coat on the surface of the parasite. The trypanosome evades the immune response of the host by expressing a series of antigenically distinct VSGs from an estimated 1000 VSG genes.</text>
</comment>
<evidence type="ECO:0000256" key="4">
    <source>
        <dbReference type="ARBA" id="ARBA00022622"/>
    </source>
</evidence>
<evidence type="ECO:0000256" key="5">
    <source>
        <dbReference type="ARBA" id="ARBA00022729"/>
    </source>
</evidence>
<feature type="chain" id="PRO_5004058805" evidence="10">
    <location>
        <begin position="19"/>
        <end position="560"/>
    </location>
</feature>
<keyword evidence="6" id="KW-0472">Membrane</keyword>
<dbReference type="InterPro" id="IPR025932">
    <property type="entry name" value="Trypano_VSG_B_N_dom"/>
</dbReference>
<reference evidence="12" key="1">
    <citation type="submission" date="2013-02" db="EMBL/GenBank/DDBJ databases">
        <authorList>
            <person name="Cross G.A.M."/>
            <person name="Kim H.-S."/>
            <person name="Wickstead B."/>
        </authorList>
    </citation>
    <scope>NUCLEOTIDE SEQUENCE</scope>
    <source>
        <strain evidence="12">Lister 427</strain>
    </source>
</reference>
<keyword evidence="5 10" id="KW-0732">Signal</keyword>
<dbReference type="VEuPathDB" id="TriTrypDB:Tb427_000496700"/>
<keyword evidence="8" id="KW-0449">Lipoprotein</keyword>
<keyword evidence="4" id="KW-0336">GPI-anchor</keyword>
<feature type="compositionally biased region" description="Basic residues" evidence="9">
    <location>
        <begin position="495"/>
        <end position="506"/>
    </location>
</feature>
<feature type="region of interest" description="Disordered" evidence="9">
    <location>
        <begin position="432"/>
        <end position="508"/>
    </location>
</feature>